<dbReference type="InterPro" id="IPR050832">
    <property type="entry name" value="Bact_Acetyltransf"/>
</dbReference>
<evidence type="ECO:0000259" key="3">
    <source>
        <dbReference type="PROSITE" id="PS51186"/>
    </source>
</evidence>
<name>A0ABP6TE10_9ACTN</name>
<keyword evidence="5" id="KW-1185">Reference proteome</keyword>
<dbReference type="Pfam" id="PF00583">
    <property type="entry name" value="Acetyltransf_1"/>
    <property type="match status" value="1"/>
</dbReference>
<dbReference type="Proteomes" id="UP001501676">
    <property type="component" value="Unassembled WGS sequence"/>
</dbReference>
<dbReference type="PANTHER" id="PTHR43877">
    <property type="entry name" value="AMINOALKYLPHOSPHONATE N-ACETYLTRANSFERASE-RELATED-RELATED"/>
    <property type="match status" value="1"/>
</dbReference>
<reference evidence="5" key="1">
    <citation type="journal article" date="2019" name="Int. J. Syst. Evol. Microbiol.">
        <title>The Global Catalogue of Microorganisms (GCM) 10K type strain sequencing project: providing services to taxonomists for standard genome sequencing and annotation.</title>
        <authorList>
            <consortium name="The Broad Institute Genomics Platform"/>
            <consortium name="The Broad Institute Genome Sequencing Center for Infectious Disease"/>
            <person name="Wu L."/>
            <person name="Ma J."/>
        </authorList>
    </citation>
    <scope>NUCLEOTIDE SEQUENCE [LARGE SCALE GENOMIC DNA]</scope>
    <source>
        <strain evidence="5">JCM 9458</strain>
    </source>
</reference>
<keyword evidence="1" id="KW-0808">Transferase</keyword>
<protein>
    <submittedName>
        <fullName evidence="4">GNAT family N-acetyltransferase</fullName>
    </submittedName>
</protein>
<keyword evidence="2" id="KW-0012">Acyltransferase</keyword>
<gene>
    <name evidence="4" type="ORF">GCM10020369_81950</name>
</gene>
<evidence type="ECO:0000313" key="5">
    <source>
        <dbReference type="Proteomes" id="UP001501676"/>
    </source>
</evidence>
<evidence type="ECO:0000313" key="4">
    <source>
        <dbReference type="EMBL" id="GAA3398421.1"/>
    </source>
</evidence>
<dbReference type="EMBL" id="BAAAYN010000082">
    <property type="protein sequence ID" value="GAA3398421.1"/>
    <property type="molecule type" value="Genomic_DNA"/>
</dbReference>
<feature type="domain" description="N-acetyltransferase" evidence="3">
    <location>
        <begin position="4"/>
        <end position="163"/>
    </location>
</feature>
<evidence type="ECO:0000256" key="2">
    <source>
        <dbReference type="ARBA" id="ARBA00023315"/>
    </source>
</evidence>
<organism evidence="4 5">
    <name type="scientific">Cryptosporangium minutisporangium</name>
    <dbReference type="NCBI Taxonomy" id="113569"/>
    <lineage>
        <taxon>Bacteria</taxon>
        <taxon>Bacillati</taxon>
        <taxon>Actinomycetota</taxon>
        <taxon>Actinomycetes</taxon>
        <taxon>Cryptosporangiales</taxon>
        <taxon>Cryptosporangiaceae</taxon>
        <taxon>Cryptosporangium</taxon>
    </lineage>
</organism>
<dbReference type="InterPro" id="IPR016181">
    <property type="entry name" value="Acyl_CoA_acyltransferase"/>
</dbReference>
<sequence length="163" mass="17443">MTDVRIRTLASTDIDAVVEFGLRAWEPVFASFQQVLGPTVFTRTWPDWRTSQAEAIAEACRSAHAWVADSGGTPIGFVTLVFHGPGPSEPDAGEIEMVAVDPAHQRGGVGAALVAFAVDRLREAGVPLAIIATGGDPGHAPARRVYERAGFIGFPQTRYYLPL</sequence>
<comment type="caution">
    <text evidence="4">The sequence shown here is derived from an EMBL/GenBank/DDBJ whole genome shotgun (WGS) entry which is preliminary data.</text>
</comment>
<dbReference type="PROSITE" id="PS51186">
    <property type="entry name" value="GNAT"/>
    <property type="match status" value="1"/>
</dbReference>
<dbReference type="InterPro" id="IPR000182">
    <property type="entry name" value="GNAT_dom"/>
</dbReference>
<dbReference type="Gene3D" id="3.40.630.30">
    <property type="match status" value="1"/>
</dbReference>
<dbReference type="CDD" id="cd04301">
    <property type="entry name" value="NAT_SF"/>
    <property type="match status" value="1"/>
</dbReference>
<dbReference type="SUPFAM" id="SSF55729">
    <property type="entry name" value="Acyl-CoA N-acyltransferases (Nat)"/>
    <property type="match status" value="1"/>
</dbReference>
<proteinExistence type="predicted"/>
<accession>A0ABP6TE10</accession>
<evidence type="ECO:0000256" key="1">
    <source>
        <dbReference type="ARBA" id="ARBA00022679"/>
    </source>
</evidence>